<dbReference type="OrthoDB" id="122438at2759"/>
<feature type="domain" description="PiggyBac transposable element-derived protein" evidence="1">
    <location>
        <begin position="1"/>
        <end position="228"/>
    </location>
</feature>
<dbReference type="AlphaFoldDB" id="A0A6G0Y083"/>
<protein>
    <submittedName>
        <fullName evidence="2">PiggyBac transposable element-derived protein 3-like</fullName>
    </submittedName>
</protein>
<gene>
    <name evidence="2" type="ORF">FWK35_00020433</name>
</gene>
<name>A0A6G0Y083_APHCR</name>
<accession>A0A6G0Y083</accession>
<organism evidence="2 3">
    <name type="scientific">Aphis craccivora</name>
    <name type="common">Cowpea aphid</name>
    <dbReference type="NCBI Taxonomy" id="307492"/>
    <lineage>
        <taxon>Eukaryota</taxon>
        <taxon>Metazoa</taxon>
        <taxon>Ecdysozoa</taxon>
        <taxon>Arthropoda</taxon>
        <taxon>Hexapoda</taxon>
        <taxon>Insecta</taxon>
        <taxon>Pterygota</taxon>
        <taxon>Neoptera</taxon>
        <taxon>Paraneoptera</taxon>
        <taxon>Hemiptera</taxon>
        <taxon>Sternorrhyncha</taxon>
        <taxon>Aphidomorpha</taxon>
        <taxon>Aphidoidea</taxon>
        <taxon>Aphididae</taxon>
        <taxon>Aphidini</taxon>
        <taxon>Aphis</taxon>
        <taxon>Aphis</taxon>
    </lineage>
</organism>
<dbReference type="EMBL" id="VUJU01007211">
    <property type="protein sequence ID" value="KAF0746431.1"/>
    <property type="molecule type" value="Genomic_DNA"/>
</dbReference>
<dbReference type="PANTHER" id="PTHR47272">
    <property type="entry name" value="DDE_TNP_1_7 DOMAIN-CONTAINING PROTEIN"/>
    <property type="match status" value="1"/>
</dbReference>
<reference evidence="2 3" key="1">
    <citation type="submission" date="2019-08" db="EMBL/GenBank/DDBJ databases">
        <title>Whole genome of Aphis craccivora.</title>
        <authorList>
            <person name="Voronova N.V."/>
            <person name="Shulinski R.S."/>
            <person name="Bandarenka Y.V."/>
            <person name="Zhorov D.G."/>
            <person name="Warner D."/>
        </authorList>
    </citation>
    <scope>NUCLEOTIDE SEQUENCE [LARGE SCALE GENOMIC DNA]</scope>
    <source>
        <strain evidence="2">180601</strain>
        <tissue evidence="2">Whole Body</tissue>
    </source>
</reference>
<dbReference type="Proteomes" id="UP000478052">
    <property type="component" value="Unassembled WGS sequence"/>
</dbReference>
<evidence type="ECO:0000259" key="1">
    <source>
        <dbReference type="Pfam" id="PF13843"/>
    </source>
</evidence>
<keyword evidence="3" id="KW-1185">Reference proteome</keyword>
<dbReference type="InterPro" id="IPR029526">
    <property type="entry name" value="PGBD"/>
</dbReference>
<proteinExistence type="predicted"/>
<comment type="caution">
    <text evidence="2">The sequence shown here is derived from an EMBL/GenBank/DDBJ whole genome shotgun (WGS) entry which is preliminary data.</text>
</comment>
<dbReference type="PANTHER" id="PTHR47272:SF1">
    <property type="entry name" value="PIGGYBAC TRANSPOSABLE ELEMENT-DERIVED PROTEIN 3-LIKE"/>
    <property type="match status" value="1"/>
</dbReference>
<sequence>MHLTKSFVLYLSNISLKPHKWGYKLFVLCGVSGYGYNFEIYTGNENKEDECIRNEPDFGATGNVVVRMIPENVHHKLFFDNYFTSLPVMIFLEKKAFTQLERLGVIVFPNVCLTDDRIMMKRDRGYSEERCPYFNCCVERQQDSTRNLNFRRPVGELDKNVVSIDLTKKKKTTILIPRPKIIEFYNKHMGGVDLMDSMIGRYRIIMRSKKWHMKSFYHMVDMTIVNAWLLYKKVTKKPMKLAQFREQLAVELCQTSMEIKKKGRKTNARRE</sequence>
<evidence type="ECO:0000313" key="3">
    <source>
        <dbReference type="Proteomes" id="UP000478052"/>
    </source>
</evidence>
<evidence type="ECO:0000313" key="2">
    <source>
        <dbReference type="EMBL" id="KAF0746431.1"/>
    </source>
</evidence>
<dbReference type="Pfam" id="PF13843">
    <property type="entry name" value="DDE_Tnp_1_7"/>
    <property type="match status" value="1"/>
</dbReference>